<reference evidence="2 3" key="1">
    <citation type="submission" date="2014-04" db="EMBL/GenBank/DDBJ databases">
        <authorList>
            <consortium name="DOE Joint Genome Institute"/>
            <person name="Kuo A."/>
            <person name="Kohler A."/>
            <person name="Costa M.D."/>
            <person name="Nagy L.G."/>
            <person name="Floudas D."/>
            <person name="Copeland A."/>
            <person name="Barry K.W."/>
            <person name="Cichocki N."/>
            <person name="Veneault-Fourrey C."/>
            <person name="LaButti K."/>
            <person name="Lindquist E.A."/>
            <person name="Lipzen A."/>
            <person name="Lundell T."/>
            <person name="Morin E."/>
            <person name="Murat C."/>
            <person name="Sun H."/>
            <person name="Tunlid A."/>
            <person name="Henrissat B."/>
            <person name="Grigoriev I.V."/>
            <person name="Hibbett D.S."/>
            <person name="Martin F."/>
            <person name="Nordberg H.P."/>
            <person name="Cantor M.N."/>
            <person name="Hua S.X."/>
        </authorList>
    </citation>
    <scope>NUCLEOTIDE SEQUENCE [LARGE SCALE GENOMIC DNA]</scope>
    <source>
        <strain evidence="2 3">Marx 270</strain>
    </source>
</reference>
<evidence type="ECO:0000313" key="2">
    <source>
        <dbReference type="EMBL" id="KIO05983.1"/>
    </source>
</evidence>
<evidence type="ECO:0000256" key="1">
    <source>
        <dbReference type="SAM" id="MobiDB-lite"/>
    </source>
</evidence>
<protein>
    <submittedName>
        <fullName evidence="2">Uncharacterized protein</fullName>
    </submittedName>
</protein>
<name>A0A0C3JAC0_PISTI</name>
<dbReference type="AlphaFoldDB" id="A0A0C3JAC0"/>
<dbReference type="EMBL" id="KN831964">
    <property type="protein sequence ID" value="KIO05983.1"/>
    <property type="molecule type" value="Genomic_DNA"/>
</dbReference>
<gene>
    <name evidence="2" type="ORF">M404DRAFT_488985</name>
</gene>
<feature type="region of interest" description="Disordered" evidence="1">
    <location>
        <begin position="54"/>
        <end position="81"/>
    </location>
</feature>
<sequence>MNSTLGCAWLVPRCNEWMRVNSSAQDERSYPGAKMHSTTVHVLMRSTLEGFANPERASDRRSALNLRDGAATATPTIELDL</sequence>
<accession>A0A0C3JAC0</accession>
<dbReference type="HOGENOM" id="CLU_2574827_0_0_1"/>
<dbReference type="InParanoid" id="A0A0C3JAC0"/>
<proteinExistence type="predicted"/>
<keyword evidence="3" id="KW-1185">Reference proteome</keyword>
<dbReference type="Proteomes" id="UP000054217">
    <property type="component" value="Unassembled WGS sequence"/>
</dbReference>
<evidence type="ECO:0000313" key="3">
    <source>
        <dbReference type="Proteomes" id="UP000054217"/>
    </source>
</evidence>
<reference evidence="3" key="2">
    <citation type="submission" date="2015-01" db="EMBL/GenBank/DDBJ databases">
        <title>Evolutionary Origins and Diversification of the Mycorrhizal Mutualists.</title>
        <authorList>
            <consortium name="DOE Joint Genome Institute"/>
            <consortium name="Mycorrhizal Genomics Consortium"/>
            <person name="Kohler A."/>
            <person name="Kuo A."/>
            <person name="Nagy L.G."/>
            <person name="Floudas D."/>
            <person name="Copeland A."/>
            <person name="Barry K.W."/>
            <person name="Cichocki N."/>
            <person name="Veneault-Fourrey C."/>
            <person name="LaButti K."/>
            <person name="Lindquist E.A."/>
            <person name="Lipzen A."/>
            <person name="Lundell T."/>
            <person name="Morin E."/>
            <person name="Murat C."/>
            <person name="Riley R."/>
            <person name="Ohm R."/>
            <person name="Sun H."/>
            <person name="Tunlid A."/>
            <person name="Henrissat B."/>
            <person name="Grigoriev I.V."/>
            <person name="Hibbett D.S."/>
            <person name="Martin F."/>
        </authorList>
    </citation>
    <scope>NUCLEOTIDE SEQUENCE [LARGE SCALE GENOMIC DNA]</scope>
    <source>
        <strain evidence="3">Marx 270</strain>
    </source>
</reference>
<organism evidence="2 3">
    <name type="scientific">Pisolithus tinctorius Marx 270</name>
    <dbReference type="NCBI Taxonomy" id="870435"/>
    <lineage>
        <taxon>Eukaryota</taxon>
        <taxon>Fungi</taxon>
        <taxon>Dikarya</taxon>
        <taxon>Basidiomycota</taxon>
        <taxon>Agaricomycotina</taxon>
        <taxon>Agaricomycetes</taxon>
        <taxon>Agaricomycetidae</taxon>
        <taxon>Boletales</taxon>
        <taxon>Sclerodermatineae</taxon>
        <taxon>Pisolithaceae</taxon>
        <taxon>Pisolithus</taxon>
    </lineage>
</organism>